<dbReference type="InterPro" id="IPR036291">
    <property type="entry name" value="NAD(P)-bd_dom_sf"/>
</dbReference>
<dbReference type="Pfam" id="PF13460">
    <property type="entry name" value="NAD_binding_10"/>
    <property type="match status" value="1"/>
</dbReference>
<dbReference type="EMBL" id="VJMI01020911">
    <property type="protein sequence ID" value="KAF0703056.1"/>
    <property type="molecule type" value="Genomic_DNA"/>
</dbReference>
<evidence type="ECO:0000313" key="2">
    <source>
        <dbReference type="EMBL" id="KAF0703056.1"/>
    </source>
</evidence>
<reference evidence="2 3" key="1">
    <citation type="submission" date="2019-06" db="EMBL/GenBank/DDBJ databases">
        <title>Genomics analysis of Aphanomyces spp. identifies a new class of oomycete effector associated with host adaptation.</title>
        <authorList>
            <person name="Gaulin E."/>
        </authorList>
    </citation>
    <scope>NUCLEOTIDE SEQUENCE [LARGE SCALE GENOMIC DNA]</scope>
    <source>
        <strain evidence="2 3">E</strain>
    </source>
</reference>
<organism evidence="2 3">
    <name type="scientific">Aphanomyces astaci</name>
    <name type="common">Crayfish plague agent</name>
    <dbReference type="NCBI Taxonomy" id="112090"/>
    <lineage>
        <taxon>Eukaryota</taxon>
        <taxon>Sar</taxon>
        <taxon>Stramenopiles</taxon>
        <taxon>Oomycota</taxon>
        <taxon>Saprolegniomycetes</taxon>
        <taxon>Saprolegniales</taxon>
        <taxon>Verrucalvaceae</taxon>
        <taxon>Aphanomyces</taxon>
    </lineage>
</organism>
<dbReference type="Gene3D" id="3.40.50.720">
    <property type="entry name" value="NAD(P)-binding Rossmann-like Domain"/>
    <property type="match status" value="1"/>
</dbReference>
<dbReference type="VEuPathDB" id="FungiDB:H257_08418"/>
<proteinExistence type="predicted"/>
<dbReference type="Proteomes" id="UP000469452">
    <property type="component" value="Unassembled WGS sequence"/>
</dbReference>
<dbReference type="GO" id="GO:0005739">
    <property type="term" value="C:mitochondrion"/>
    <property type="evidence" value="ECO:0007669"/>
    <property type="project" value="TreeGrafter"/>
</dbReference>
<name>A0A6A4Z0Y3_APHAT</name>
<sequence>MSGRRVVHDVSQHLLLVVGGTGYVGSNILQRAVQKGITVRSLNRGGRPAWDNTPWLDKVEWFQGDVFSKEDLQKAVAGTTGVISTVGAFGSNEHMQRLCGDATIEAVRAAKEAGTERFVFISESRVGRHIPTWAPLYGYFNGKERAEAAVRAHFPKTGVSLRPGFVYGTRRVHVNNTDLFLPLQLVGAPLSFAARQLGPVSAVLSRVPVLGGELLATCPVGALAKAAVLSAIAPVHCDVLDTANIIALGDSFHETVGA</sequence>
<dbReference type="InterPro" id="IPR016040">
    <property type="entry name" value="NAD(P)-bd_dom"/>
</dbReference>
<dbReference type="GO" id="GO:0044877">
    <property type="term" value="F:protein-containing complex binding"/>
    <property type="evidence" value="ECO:0007669"/>
    <property type="project" value="TreeGrafter"/>
</dbReference>
<gene>
    <name evidence="2" type="ORF">AaE_015575</name>
</gene>
<dbReference type="PANTHER" id="PTHR12126:SF16">
    <property type="entry name" value="MIOREX COMPLEX COMPONENT 2"/>
    <property type="match status" value="1"/>
</dbReference>
<dbReference type="AlphaFoldDB" id="A0A6A4Z0Y3"/>
<evidence type="ECO:0000259" key="1">
    <source>
        <dbReference type="Pfam" id="PF13460"/>
    </source>
</evidence>
<dbReference type="SUPFAM" id="SSF51735">
    <property type="entry name" value="NAD(P)-binding Rossmann-fold domains"/>
    <property type="match status" value="1"/>
</dbReference>
<comment type="caution">
    <text evidence="2">The sequence shown here is derived from an EMBL/GenBank/DDBJ whole genome shotgun (WGS) entry which is preliminary data.</text>
</comment>
<protein>
    <recommendedName>
        <fullName evidence="1">NAD(P)-binding domain-containing protein</fullName>
    </recommendedName>
</protein>
<accession>A0A6A4Z0Y3</accession>
<dbReference type="PANTHER" id="PTHR12126">
    <property type="entry name" value="NADH-UBIQUINONE OXIDOREDUCTASE 39 KDA SUBUNIT-RELATED"/>
    <property type="match status" value="1"/>
</dbReference>
<dbReference type="InterPro" id="IPR051207">
    <property type="entry name" value="ComplexI_NDUFA9_subunit"/>
</dbReference>
<evidence type="ECO:0000313" key="3">
    <source>
        <dbReference type="Proteomes" id="UP000469452"/>
    </source>
</evidence>
<feature type="domain" description="NAD(P)-binding" evidence="1">
    <location>
        <begin position="19"/>
        <end position="153"/>
    </location>
</feature>